<organism evidence="5 6">
    <name type="scientific">Hippocampus comes</name>
    <name type="common">Tiger tail seahorse</name>
    <dbReference type="NCBI Taxonomy" id="109280"/>
    <lineage>
        <taxon>Eukaryota</taxon>
        <taxon>Metazoa</taxon>
        <taxon>Chordata</taxon>
        <taxon>Craniata</taxon>
        <taxon>Vertebrata</taxon>
        <taxon>Euteleostomi</taxon>
        <taxon>Actinopterygii</taxon>
        <taxon>Neopterygii</taxon>
        <taxon>Teleostei</taxon>
        <taxon>Neoteleostei</taxon>
        <taxon>Acanthomorphata</taxon>
        <taxon>Syngnathiaria</taxon>
        <taxon>Syngnathiformes</taxon>
        <taxon>Syngnathoidei</taxon>
        <taxon>Syngnathidae</taxon>
        <taxon>Hippocampus</taxon>
    </lineage>
</organism>
<evidence type="ECO:0000256" key="1">
    <source>
        <dbReference type="ARBA" id="ARBA00022729"/>
    </source>
</evidence>
<sequence>FSRKQLYCVRAMTCLQRWTAFLWIVLLTPCIFGMAVNERTFDLTEKFLLRKGTVTEHLPSFRLGSSPLIKPTQVFPNGLPSEFSLVTIFRVRRTTKKDRWYLWQIFDQAGDTQVSVVVDGGKKAVEFSSQGLLKNLLRYTFKSRDLHTLFDRQWHKLSFSVQSNIVSVHMDCKLIERRLTAERDSINPSGRTLITTRIQDGRPVDQVELKQIILYCDPYLVDMETCCEILESKCEAKKTINGTSPAPATAQLPQMLSQRATQPNDRCHCPIEKVQ</sequence>
<keyword evidence="3" id="KW-0472">Membrane</keyword>
<dbReference type="Ensembl" id="ENSHCOT00000017446.1">
    <property type="protein sequence ID" value="ENSHCOP00000010893.1"/>
    <property type="gene ID" value="ENSHCOG00000013609.1"/>
</dbReference>
<proteinExistence type="predicted"/>
<accession>A0A3Q2Y0D3</accession>
<evidence type="ECO:0000256" key="3">
    <source>
        <dbReference type="SAM" id="Phobius"/>
    </source>
</evidence>
<feature type="transmembrane region" description="Helical" evidence="3">
    <location>
        <begin position="20"/>
        <end position="36"/>
    </location>
</feature>
<reference evidence="5" key="1">
    <citation type="submission" date="2025-08" db="UniProtKB">
        <authorList>
            <consortium name="Ensembl"/>
        </authorList>
    </citation>
    <scope>IDENTIFICATION</scope>
</reference>
<protein>
    <recommendedName>
        <fullName evidence="4">Thrombospondin-like N-terminal domain-containing protein</fullName>
    </recommendedName>
</protein>
<keyword evidence="6" id="KW-1185">Reference proteome</keyword>
<name>A0A3Q2Y0D3_HIPCM</name>
<feature type="domain" description="Thrombospondin-like N-terminal" evidence="4">
    <location>
        <begin position="33"/>
        <end position="218"/>
    </location>
</feature>
<reference evidence="5" key="2">
    <citation type="submission" date="2025-09" db="UniProtKB">
        <authorList>
            <consortium name="Ensembl"/>
        </authorList>
    </citation>
    <scope>IDENTIFICATION</scope>
</reference>
<dbReference type="Proteomes" id="UP000264820">
    <property type="component" value="Unplaced"/>
</dbReference>
<keyword evidence="2" id="KW-0677">Repeat</keyword>
<dbReference type="InterPro" id="IPR048287">
    <property type="entry name" value="TSPN-like_N"/>
</dbReference>
<dbReference type="OMA" id="CCELQEC"/>
<keyword evidence="3" id="KW-0812">Transmembrane</keyword>
<evidence type="ECO:0000313" key="5">
    <source>
        <dbReference type="Ensembl" id="ENSHCOP00000010893.1"/>
    </source>
</evidence>
<keyword evidence="3" id="KW-1133">Transmembrane helix</keyword>
<dbReference type="SUPFAM" id="SSF49899">
    <property type="entry name" value="Concanavalin A-like lectins/glucanases"/>
    <property type="match status" value="1"/>
</dbReference>
<dbReference type="SMART" id="SM00210">
    <property type="entry name" value="TSPN"/>
    <property type="match status" value="1"/>
</dbReference>
<dbReference type="InterPro" id="IPR013320">
    <property type="entry name" value="ConA-like_dom_sf"/>
</dbReference>
<evidence type="ECO:0000313" key="6">
    <source>
        <dbReference type="Proteomes" id="UP000264820"/>
    </source>
</evidence>
<dbReference type="AlphaFoldDB" id="A0A3Q2Y0D3"/>
<dbReference type="Gene3D" id="2.60.120.200">
    <property type="match status" value="1"/>
</dbReference>
<keyword evidence="1" id="KW-0732">Signal</keyword>
<dbReference type="GeneTree" id="ENSGT00940000170135"/>
<evidence type="ECO:0000259" key="4">
    <source>
        <dbReference type="SMART" id="SM00210"/>
    </source>
</evidence>
<evidence type="ECO:0000256" key="2">
    <source>
        <dbReference type="ARBA" id="ARBA00022737"/>
    </source>
</evidence>